<evidence type="ECO:0000256" key="6">
    <source>
        <dbReference type="ARBA" id="ARBA00032734"/>
    </source>
</evidence>
<reference evidence="9" key="1">
    <citation type="submission" date="2020-11" db="EMBL/GenBank/DDBJ databases">
        <title>Gallus gallus (Chicken) genome, bGalGal1, GRCg7b, maternal haplotype autosomes + Z &amp; W.</title>
        <authorList>
            <person name="Warren W."/>
            <person name="Formenti G."/>
            <person name="Fedrigo O."/>
            <person name="Haase B."/>
            <person name="Mountcastle J."/>
            <person name="Balacco J."/>
            <person name="Tracey A."/>
            <person name="Schneider V."/>
            <person name="Okimoto R."/>
            <person name="Cheng H."/>
            <person name="Hawken R."/>
            <person name="Howe K."/>
            <person name="Jarvis E.D."/>
        </authorList>
    </citation>
    <scope>NUCLEOTIDE SEQUENCE [LARGE SCALE GENOMIC DNA]</scope>
    <source>
        <strain evidence="9">Broiler</strain>
    </source>
</reference>
<comment type="function">
    <text evidence="8">Acrosomal protein that maintains proacrosin (pro-ACR) as an enzymatically inactive zymogen in the acrosome. Involved also in the acrosome formation.</text>
</comment>
<dbReference type="GeneTree" id="ENSGT00960000189321"/>
<keyword evidence="4" id="KW-0732">Signal</keyword>
<evidence type="ECO:0000256" key="8">
    <source>
        <dbReference type="ARBA" id="ARBA00045517"/>
    </source>
</evidence>
<proteinExistence type="predicted"/>
<evidence type="ECO:0000256" key="5">
    <source>
        <dbReference type="ARBA" id="ARBA00023329"/>
    </source>
</evidence>
<dbReference type="InterPro" id="IPR009865">
    <property type="entry name" value="Proacrosin-bd"/>
</dbReference>
<accession>A0A8V0Y7Z6</accession>
<sequence>FSEDISTSYPPAFHFSPVLSGWGPWVGKAKQLGTPLSNDEYRQFFRSLRTAQRASTTCHLRMLYGCQNPVVQRLDEYENHGVIPEGKGNRNCHGKADGQGSCSAGTAPLCWEGTDTWELVRERIGGNPR</sequence>
<evidence type="ECO:0000256" key="3">
    <source>
        <dbReference type="ARBA" id="ARBA00022553"/>
    </source>
</evidence>
<evidence type="ECO:0000256" key="1">
    <source>
        <dbReference type="ARBA" id="ARBA00004218"/>
    </source>
</evidence>
<dbReference type="Ensembl" id="ENSGALT00010029044.1">
    <property type="protein sequence ID" value="ENSGALP00010016803.1"/>
    <property type="gene ID" value="ENSGALG00010012115.1"/>
</dbReference>
<dbReference type="Pfam" id="PF07222">
    <property type="entry name" value="PBP_sp32"/>
    <property type="match status" value="1"/>
</dbReference>
<name>A0A8V0Y7Z6_CHICK</name>
<evidence type="ECO:0000256" key="4">
    <source>
        <dbReference type="ARBA" id="ARBA00022729"/>
    </source>
</evidence>
<dbReference type="AlphaFoldDB" id="A0A8V0Y7Z6"/>
<protein>
    <recommendedName>
        <fullName evidence="2">Acrosin-binding protein</fullName>
    </recommendedName>
    <alternativeName>
        <fullName evidence="6">Acrosin-binding protein, 60 kDa form</fullName>
    </alternativeName>
    <alternativeName>
        <fullName evidence="7">Proacrosin-binding protein sp32</fullName>
    </alternativeName>
</protein>
<evidence type="ECO:0000256" key="2">
    <source>
        <dbReference type="ARBA" id="ARBA00018940"/>
    </source>
</evidence>
<evidence type="ECO:0000256" key="7">
    <source>
        <dbReference type="ARBA" id="ARBA00033453"/>
    </source>
</evidence>
<keyword evidence="3" id="KW-0597">Phosphoprotein</keyword>
<dbReference type="Proteomes" id="UP000000539">
    <property type="component" value="Chromosome 1"/>
</dbReference>
<evidence type="ECO:0000313" key="10">
    <source>
        <dbReference type="Proteomes" id="UP000000539"/>
    </source>
</evidence>
<reference evidence="9" key="3">
    <citation type="submission" date="2025-09" db="UniProtKB">
        <authorList>
            <consortium name="Ensembl"/>
        </authorList>
    </citation>
    <scope>IDENTIFICATION</scope>
    <source>
        <strain evidence="9">broiler</strain>
    </source>
</reference>
<evidence type="ECO:0000313" key="9">
    <source>
        <dbReference type="Ensembl" id="ENSGALP00010016803.1"/>
    </source>
</evidence>
<organism evidence="9 10">
    <name type="scientific">Gallus gallus</name>
    <name type="common">Chicken</name>
    <dbReference type="NCBI Taxonomy" id="9031"/>
    <lineage>
        <taxon>Eukaryota</taxon>
        <taxon>Metazoa</taxon>
        <taxon>Chordata</taxon>
        <taxon>Craniata</taxon>
        <taxon>Vertebrata</taxon>
        <taxon>Euteleostomi</taxon>
        <taxon>Archelosauria</taxon>
        <taxon>Archosauria</taxon>
        <taxon>Dinosauria</taxon>
        <taxon>Saurischia</taxon>
        <taxon>Theropoda</taxon>
        <taxon>Coelurosauria</taxon>
        <taxon>Aves</taxon>
        <taxon>Neognathae</taxon>
        <taxon>Galloanserae</taxon>
        <taxon>Galliformes</taxon>
        <taxon>Phasianidae</taxon>
        <taxon>Phasianinae</taxon>
        <taxon>Gallus</taxon>
    </lineage>
</organism>
<keyword evidence="5" id="KW-0968">Cytoplasmic vesicle</keyword>
<reference evidence="9" key="2">
    <citation type="submission" date="2025-08" db="UniProtKB">
        <authorList>
            <consortium name="Ensembl"/>
        </authorList>
    </citation>
    <scope>IDENTIFICATION</scope>
    <source>
        <strain evidence="9">broiler</strain>
    </source>
</reference>
<dbReference type="GO" id="GO:0001669">
    <property type="term" value="C:acrosomal vesicle"/>
    <property type="evidence" value="ECO:0007669"/>
    <property type="project" value="UniProtKB-SubCell"/>
</dbReference>
<dbReference type="PANTHER" id="PTHR21362">
    <property type="entry name" value="ACROSIN-BINDING PROTEIN"/>
    <property type="match status" value="1"/>
</dbReference>
<comment type="subcellular location">
    <subcellularLocation>
        <location evidence="1">Cytoplasmic vesicle</location>
        <location evidence="1">Secretory vesicle</location>
        <location evidence="1">Acrosome</location>
    </subcellularLocation>
</comment>
<keyword evidence="10" id="KW-1185">Reference proteome</keyword>
<dbReference type="PANTHER" id="PTHR21362:SF1">
    <property type="entry name" value="ACROSIN-BINDING PROTEIN"/>
    <property type="match status" value="1"/>
</dbReference>